<dbReference type="CDD" id="cd00610">
    <property type="entry name" value="OAT_like"/>
    <property type="match status" value="1"/>
</dbReference>
<evidence type="ECO:0000256" key="3">
    <source>
        <dbReference type="ARBA" id="ARBA00015416"/>
    </source>
</evidence>
<dbReference type="Proteomes" id="UP000509626">
    <property type="component" value="Chromosome"/>
</dbReference>
<evidence type="ECO:0000256" key="1">
    <source>
        <dbReference type="ARBA" id="ARBA00001579"/>
    </source>
</evidence>
<dbReference type="InterPro" id="IPR005814">
    <property type="entry name" value="Aminotrans_3"/>
</dbReference>
<dbReference type="InterPro" id="IPR015422">
    <property type="entry name" value="PyrdxlP-dep_Trfase_small"/>
</dbReference>
<keyword evidence="10" id="KW-1185">Reference proteome</keyword>
<dbReference type="AlphaFoldDB" id="A0A7D5L986"/>
<evidence type="ECO:0000313" key="9">
    <source>
        <dbReference type="EMBL" id="QLG61052.1"/>
    </source>
</evidence>
<evidence type="ECO:0000313" key="10">
    <source>
        <dbReference type="Proteomes" id="UP000509626"/>
    </source>
</evidence>
<dbReference type="SUPFAM" id="SSF53383">
    <property type="entry name" value="PLP-dependent transferases"/>
    <property type="match status" value="1"/>
</dbReference>
<reference evidence="9 10" key="1">
    <citation type="submission" date="2020-06" db="EMBL/GenBank/DDBJ databases">
        <title>NJ-3-1, isolated from saline soil.</title>
        <authorList>
            <person name="Cui H.L."/>
            <person name="Shi X."/>
        </authorList>
    </citation>
    <scope>NUCLEOTIDE SEQUENCE [LARGE SCALE GENOMIC DNA]</scope>
    <source>
        <strain evidence="9 10">NJ-3-1</strain>
    </source>
</reference>
<dbReference type="PANTHER" id="PTHR43713">
    <property type="entry name" value="GLUTAMATE-1-SEMIALDEHYDE 2,1-AMINOMUTASE"/>
    <property type="match status" value="1"/>
</dbReference>
<evidence type="ECO:0000256" key="6">
    <source>
        <dbReference type="ARBA" id="ARBA00023444"/>
    </source>
</evidence>
<evidence type="ECO:0000256" key="4">
    <source>
        <dbReference type="ARBA" id="ARBA00022898"/>
    </source>
</evidence>
<evidence type="ECO:0000256" key="5">
    <source>
        <dbReference type="ARBA" id="ARBA00023235"/>
    </source>
</evidence>
<dbReference type="OrthoDB" id="6524at2157"/>
<name>A0A7D5L986_9EURY</name>
<dbReference type="PANTHER" id="PTHR43713:SF3">
    <property type="entry name" value="GLUTAMATE-1-SEMIALDEHYDE 2,1-AMINOMUTASE 1, CHLOROPLASTIC-RELATED"/>
    <property type="match status" value="1"/>
</dbReference>
<evidence type="ECO:0000256" key="8">
    <source>
        <dbReference type="RuleBase" id="RU003560"/>
    </source>
</evidence>
<evidence type="ECO:0000256" key="2">
    <source>
        <dbReference type="ARBA" id="ARBA00001933"/>
    </source>
</evidence>
<comment type="catalytic activity">
    <reaction evidence="1">
        <text>(S)-4-amino-5-oxopentanoate = 5-aminolevulinate</text>
        <dbReference type="Rhea" id="RHEA:14265"/>
        <dbReference type="ChEBI" id="CHEBI:57501"/>
        <dbReference type="ChEBI" id="CHEBI:356416"/>
        <dbReference type="EC" id="5.4.3.8"/>
    </reaction>
</comment>
<dbReference type="EMBL" id="CP058579">
    <property type="protein sequence ID" value="QLG61052.1"/>
    <property type="molecule type" value="Genomic_DNA"/>
</dbReference>
<evidence type="ECO:0000256" key="7">
    <source>
        <dbReference type="ARBA" id="ARBA00031365"/>
    </source>
</evidence>
<dbReference type="Gene3D" id="3.40.640.10">
    <property type="entry name" value="Type I PLP-dependent aspartate aminotransferase-like (Major domain)"/>
    <property type="match status" value="1"/>
</dbReference>
<dbReference type="RefSeq" id="WP_179267636.1">
    <property type="nucleotide sequence ID" value="NZ_CP058579.1"/>
</dbReference>
<keyword evidence="4 8" id="KW-0663">Pyridoxal phosphate</keyword>
<comment type="pathway">
    <text evidence="6">Porphyrin-containing compound metabolism.</text>
</comment>
<dbReference type="KEGG" id="halu:HUG12_04580"/>
<dbReference type="Gene3D" id="3.90.1150.10">
    <property type="entry name" value="Aspartate Aminotransferase, domain 1"/>
    <property type="match status" value="1"/>
</dbReference>
<keyword evidence="9" id="KW-0032">Aminotransferase</keyword>
<dbReference type="GO" id="GO:0030170">
    <property type="term" value="F:pyridoxal phosphate binding"/>
    <property type="evidence" value="ECO:0007669"/>
    <property type="project" value="InterPro"/>
</dbReference>
<dbReference type="Pfam" id="PF00202">
    <property type="entry name" value="Aminotran_3"/>
    <property type="match status" value="1"/>
</dbReference>
<proteinExistence type="inferred from homology"/>
<dbReference type="GO" id="GO:0042286">
    <property type="term" value="F:glutamate-1-semialdehyde 2,1-aminomutase activity"/>
    <property type="evidence" value="ECO:0007669"/>
    <property type="project" value="UniProtKB-EC"/>
</dbReference>
<comment type="cofactor">
    <cofactor evidence="2">
        <name>pyridoxal 5'-phosphate</name>
        <dbReference type="ChEBI" id="CHEBI:597326"/>
    </cofactor>
</comment>
<comment type="similarity">
    <text evidence="8">Belongs to the class-III pyridoxal-phosphate-dependent aminotransferase family.</text>
</comment>
<organism evidence="9 10">
    <name type="scientific">Halorarum salinum</name>
    <dbReference type="NCBI Taxonomy" id="2743089"/>
    <lineage>
        <taxon>Archaea</taxon>
        <taxon>Methanobacteriati</taxon>
        <taxon>Methanobacteriota</taxon>
        <taxon>Stenosarchaea group</taxon>
        <taxon>Halobacteria</taxon>
        <taxon>Halobacteriales</taxon>
        <taxon>Haloferacaceae</taxon>
        <taxon>Halorarum</taxon>
    </lineage>
</organism>
<dbReference type="PROSITE" id="PS00600">
    <property type="entry name" value="AA_TRANSFER_CLASS_3"/>
    <property type="match status" value="1"/>
</dbReference>
<accession>A0A7D5L986</accession>
<protein>
    <recommendedName>
        <fullName evidence="3">Glutamate-1-semialdehyde 2,1-aminomutase</fullName>
    </recommendedName>
    <alternativeName>
        <fullName evidence="7">Glutamate-1-semialdehyde aminotransferase</fullName>
    </alternativeName>
</protein>
<keyword evidence="5" id="KW-0413">Isomerase</keyword>
<gene>
    <name evidence="9" type="ORF">HUG12_04580</name>
</gene>
<dbReference type="GeneID" id="56036709"/>
<sequence length="467" mass="51304">MDEPSAVEPSVSEGTYESYGALGLDSFSRSLTLQRKAEEEIPEATSSNHRGKGSYAPYPMIYMEEGNGAELTDVDGNSYIDFHCGVSAIINGHGPEAQEEAVKRQVERGPYFATTYELEYETAKLMNELVPGSDLTKFISTGTEAVMSALRLARAYTGKEKVLKFEGMYHGHTDYALVNVHPTVENLGTGRNATKIPETAGVPGSTLEAVETVPWNDTTLLEEKLERQGDEIAAVITEAVMSNSGLLWPQDGYLEDLRRLTREHDVLLILDEVVTGFRMGLHGAQGYFDIEPDLSIFGKAMANGYPCAALTGREDVMRFLESGPDKATFMGTFSGNPLVVAAAHANLELLNSVGERGYADLYERGERLTEGFEEILTDAGHDVFIPEFAGFFCLHFTDGESDPSQWHDWRDISPHTDAATYEQFASRMVGEGIFLPPKGGRINLMHAHTDEHIDEALEAAKESISHV</sequence>
<dbReference type="InterPro" id="IPR015424">
    <property type="entry name" value="PyrdxlP-dep_Trfase"/>
</dbReference>
<dbReference type="InterPro" id="IPR015421">
    <property type="entry name" value="PyrdxlP-dep_Trfase_major"/>
</dbReference>
<dbReference type="InterPro" id="IPR049704">
    <property type="entry name" value="Aminotrans_3_PPA_site"/>
</dbReference>
<keyword evidence="9" id="KW-0808">Transferase</keyword>
<dbReference type="GO" id="GO:0008483">
    <property type="term" value="F:transaminase activity"/>
    <property type="evidence" value="ECO:0007669"/>
    <property type="project" value="UniProtKB-KW"/>
</dbReference>